<dbReference type="NCBIfam" id="NF002542">
    <property type="entry name" value="PRK02101.1-3"/>
    <property type="match status" value="1"/>
</dbReference>
<organism evidence="2 3">
    <name type="scientific">Pseudohongiella nitratireducens</name>
    <dbReference type="NCBI Taxonomy" id="1768907"/>
    <lineage>
        <taxon>Bacteria</taxon>
        <taxon>Pseudomonadati</taxon>
        <taxon>Pseudomonadota</taxon>
        <taxon>Gammaproteobacteria</taxon>
        <taxon>Pseudomonadales</taxon>
        <taxon>Pseudohongiellaceae</taxon>
        <taxon>Pseudohongiella</taxon>
    </lineage>
</organism>
<dbReference type="GO" id="GO:0005829">
    <property type="term" value="C:cytosol"/>
    <property type="evidence" value="ECO:0007669"/>
    <property type="project" value="TreeGrafter"/>
</dbReference>
<dbReference type="Proteomes" id="UP000627715">
    <property type="component" value="Unassembled WGS sequence"/>
</dbReference>
<gene>
    <name evidence="2" type="ORF">GCM10011403_14970</name>
</gene>
<protein>
    <recommendedName>
        <fullName evidence="1">UPF0246 protein GCM10011403_14970</fullName>
    </recommendedName>
</protein>
<comment type="caution">
    <text evidence="2">The sequence shown here is derived from an EMBL/GenBank/DDBJ whole genome shotgun (WGS) entry which is preliminary data.</text>
</comment>
<keyword evidence="3" id="KW-1185">Reference proteome</keyword>
<evidence type="ECO:0000313" key="3">
    <source>
        <dbReference type="Proteomes" id="UP000627715"/>
    </source>
</evidence>
<sequence>MILLISPAKSLDYETPVPVRKHTQGEFLEDAKALMSTLRKLNPEQLSSLMHISEKLADLNFQRNLNWQLPFTSDNARQAIFAFTGDVYQGLEAYSLDSKDLTFAQKHLRILSGLYGILRPLDLIQPYRLEMGSALKHGSNNSLYEYWGTRLAQHINQELDSQRSSAVINLASNEYFKAVDKKTLKHPVISPVFKDYKNGKYKIISFFAKKARGYMAAWVIRNRVDNPDQIIDFDVAGYRYAASESSPDAPVFLRKEA</sequence>
<dbReference type="HAMAP" id="MF_00652">
    <property type="entry name" value="UPF0246"/>
    <property type="match status" value="1"/>
</dbReference>
<dbReference type="PANTHER" id="PTHR30283:SF4">
    <property type="entry name" value="PEROXIDE STRESS RESISTANCE PROTEIN YAAA"/>
    <property type="match status" value="1"/>
</dbReference>
<comment type="similarity">
    <text evidence="1">Belongs to the UPF0246 family.</text>
</comment>
<reference evidence="2" key="2">
    <citation type="submission" date="2020-09" db="EMBL/GenBank/DDBJ databases">
        <authorList>
            <person name="Sun Q."/>
            <person name="Zhou Y."/>
        </authorList>
    </citation>
    <scope>NUCLEOTIDE SEQUENCE</scope>
    <source>
        <strain evidence="2">CGMCC 1.15425</strain>
    </source>
</reference>
<dbReference type="AlphaFoldDB" id="A0A917LV70"/>
<dbReference type="Pfam" id="PF03883">
    <property type="entry name" value="H2O2_YaaD"/>
    <property type="match status" value="1"/>
</dbReference>
<proteinExistence type="inferred from homology"/>
<dbReference type="OrthoDB" id="9777133at2"/>
<reference evidence="2" key="1">
    <citation type="journal article" date="2014" name="Int. J. Syst. Evol. Microbiol.">
        <title>Complete genome sequence of Corynebacterium casei LMG S-19264T (=DSM 44701T), isolated from a smear-ripened cheese.</title>
        <authorList>
            <consortium name="US DOE Joint Genome Institute (JGI-PGF)"/>
            <person name="Walter F."/>
            <person name="Albersmeier A."/>
            <person name="Kalinowski J."/>
            <person name="Ruckert C."/>
        </authorList>
    </citation>
    <scope>NUCLEOTIDE SEQUENCE</scope>
    <source>
        <strain evidence="2">CGMCC 1.15425</strain>
    </source>
</reference>
<dbReference type="PANTHER" id="PTHR30283">
    <property type="entry name" value="PEROXIDE STRESS RESPONSE PROTEIN YAAA"/>
    <property type="match status" value="1"/>
</dbReference>
<evidence type="ECO:0000256" key="1">
    <source>
        <dbReference type="HAMAP-Rule" id="MF_00652"/>
    </source>
</evidence>
<dbReference type="GO" id="GO:0033194">
    <property type="term" value="P:response to hydroperoxide"/>
    <property type="evidence" value="ECO:0007669"/>
    <property type="project" value="TreeGrafter"/>
</dbReference>
<dbReference type="InterPro" id="IPR005583">
    <property type="entry name" value="YaaA"/>
</dbReference>
<evidence type="ECO:0000313" key="2">
    <source>
        <dbReference type="EMBL" id="GGG58653.1"/>
    </source>
</evidence>
<accession>A0A917LV70</accession>
<dbReference type="RefSeq" id="WP_068811922.1">
    <property type="nucleotide sequence ID" value="NZ_BMIY01000006.1"/>
</dbReference>
<dbReference type="EMBL" id="BMIY01000006">
    <property type="protein sequence ID" value="GGG58653.1"/>
    <property type="molecule type" value="Genomic_DNA"/>
</dbReference>
<name>A0A917LV70_9GAMM</name>